<feature type="transmembrane region" description="Helical" evidence="1">
    <location>
        <begin position="166"/>
        <end position="184"/>
    </location>
</feature>
<sequence>MFAAVCVLLAATGHILMSGVAVPWWAMPAAFAGTVAAAWALAERERGLLAVTGTTVAVQAVLHAGFSLAQSLTHPSPAAGHSFARQWAAYLTCGDGTGTGLSTHEALKIVNEAGLGTLVSQPPPGTSMTDAHGMHGMHAMHDMASATAGVGMPATGHDMAGMSPTGMLAAHLLAAVLCGLWLACAEQAAFRLLHAVAGWLRTPLWVLFRLLNPTTPHLPRVRVRRSRHRHALRQLLLVHAITSRGPPTGPAVL</sequence>
<keyword evidence="3" id="KW-1185">Reference proteome</keyword>
<dbReference type="Proteomes" id="UP001610631">
    <property type="component" value="Unassembled WGS sequence"/>
</dbReference>
<name>A0ABW7PIR6_9ACTN</name>
<keyword evidence="1" id="KW-0812">Transmembrane</keyword>
<evidence type="ECO:0000313" key="3">
    <source>
        <dbReference type="Proteomes" id="UP001610631"/>
    </source>
</evidence>
<keyword evidence="1" id="KW-1133">Transmembrane helix</keyword>
<evidence type="ECO:0000256" key="1">
    <source>
        <dbReference type="SAM" id="Phobius"/>
    </source>
</evidence>
<gene>
    <name evidence="2" type="ORF">WDV06_22450</name>
</gene>
<keyword evidence="1" id="KW-0472">Membrane</keyword>
<organism evidence="2 3">
    <name type="scientific">Streptomyces racemochromogenes</name>
    <dbReference type="NCBI Taxonomy" id="67353"/>
    <lineage>
        <taxon>Bacteria</taxon>
        <taxon>Bacillati</taxon>
        <taxon>Actinomycetota</taxon>
        <taxon>Actinomycetes</taxon>
        <taxon>Kitasatosporales</taxon>
        <taxon>Streptomycetaceae</taxon>
        <taxon>Streptomyces</taxon>
    </lineage>
</organism>
<evidence type="ECO:0008006" key="4">
    <source>
        <dbReference type="Google" id="ProtNLM"/>
    </source>
</evidence>
<feature type="transmembrane region" description="Helical" evidence="1">
    <location>
        <begin position="23"/>
        <end position="41"/>
    </location>
</feature>
<feature type="transmembrane region" description="Helical" evidence="1">
    <location>
        <begin position="48"/>
        <end position="69"/>
    </location>
</feature>
<proteinExistence type="predicted"/>
<dbReference type="EMBL" id="JBBDHD010000063">
    <property type="protein sequence ID" value="MFH7597845.1"/>
    <property type="molecule type" value="Genomic_DNA"/>
</dbReference>
<comment type="caution">
    <text evidence="2">The sequence shown here is derived from an EMBL/GenBank/DDBJ whole genome shotgun (WGS) entry which is preliminary data.</text>
</comment>
<reference evidence="2 3" key="1">
    <citation type="submission" date="2024-03" db="EMBL/GenBank/DDBJ databases">
        <title>Whole genome sequencing of Streptomyces racemochromogenes, to identify antimicrobial biosynthetic gene clusters.</title>
        <authorList>
            <person name="Suryawanshi P."/>
            <person name="Krishnaraj P.U."/>
            <person name="Arun Y.P."/>
            <person name="Suryawanshi M.P."/>
            <person name="Rakshit O."/>
        </authorList>
    </citation>
    <scope>NUCLEOTIDE SEQUENCE [LARGE SCALE GENOMIC DNA]</scope>
    <source>
        <strain evidence="2 3">AUDT626</strain>
    </source>
</reference>
<dbReference type="RefSeq" id="WP_395511563.1">
    <property type="nucleotide sequence ID" value="NZ_JBBDHD010000063.1"/>
</dbReference>
<accession>A0ABW7PIR6</accession>
<evidence type="ECO:0000313" key="2">
    <source>
        <dbReference type="EMBL" id="MFH7597845.1"/>
    </source>
</evidence>
<protein>
    <recommendedName>
        <fullName evidence="4">PE-PGRS family protein</fullName>
    </recommendedName>
</protein>